<organism evidence="3 4">
    <name type="scientific">Microscilla marina ATCC 23134</name>
    <dbReference type="NCBI Taxonomy" id="313606"/>
    <lineage>
        <taxon>Bacteria</taxon>
        <taxon>Pseudomonadati</taxon>
        <taxon>Bacteroidota</taxon>
        <taxon>Cytophagia</taxon>
        <taxon>Cytophagales</taxon>
        <taxon>Microscillaceae</taxon>
        <taxon>Microscilla</taxon>
    </lineage>
</organism>
<evidence type="ECO:0000313" key="3">
    <source>
        <dbReference type="EMBL" id="EAY29018.1"/>
    </source>
</evidence>
<name>A1ZL52_MICM2</name>
<feature type="compositionally biased region" description="Polar residues" evidence="1">
    <location>
        <begin position="9"/>
        <end position="21"/>
    </location>
</feature>
<dbReference type="OrthoDB" id="4317910at2"/>
<sequence length="1461" mass="159899">MHKQDHNDPTNQQENTVQQKAQVDKKQPTQLKNPQAYQSKEGLKPPPPATHGEKGPIPTKQSQQSSYQSPQGKKPPIRAKHRPIQRASKGSQKTSNQSLPEPIKSSAEKKGGVKLDDVKYFENSPKPEEYNAEAISTGGEVHTAPGKKHHLAHEVWHEVQKKQHRVKTTKTTKNPVDGVKTVNINDDPSLEKEADDKGTEIQKEVGEVTPVSNPLSSGASSKTKSPTLEKSKSKEKEQPKSGEGKKMGKTSNKETKTSVPSLKEAPNGEKSPNDSPPLTTDPSTVSGDTTQENTPTTPSSEKTSKETTGQKKKTKKKKTQKPSKDTKQGTGVVQTNNGGQGEKPDNQNKSEPVVASEAYIKFKAVVSQQKTHIQTSQEKRKQDLLNKGAAARQAIQAGVDGQTQRMSANYAKATQQVQEDTQIRKAEITKDRDEKIALITSQTSVRLEELATKTTENKNKLTQTAENKAQEVLAIGEKEAQRALNITQKNKNRLSSLARLKVKIIQKEGGSQDEIAGFLENISKLQQELQTSGSEITSIARRDAKEAADKFRNEAMEMLPEFDKSHQETIAQITKEDTGAKQNLQDMANKAFARLDEIAEGMLAQLKSSEAEQVPLLHQVAQGAIAQIDEAIGIALQTLDEQTRQQIAEIDTFVAKFDIASGYSPIFGELETEVNNKVQQFAQKMDDYSGGVTTGIGEAATQTQKEATTQVTAQEAKLLDLTTKYTQETNKITQEVQTQSTELTKKHDTRLNEIVIALTSEHQQSIKEAETKWSAEVNDYAQQIATKVTKALDKQDDAIREFIRDLESEVGKGQQRNDGELLQGFFSWLADAVLSFFEGVWGMIVGFFEAAWDALKAIWAFMQTALFWIIVAVAVVLIIIAAVVLTIVTGGAFLVALVTVLVVVGKALLVIGLIFGGASAVYSLYLAFTTEGLSAYERGKLFGKALFDIVLIAIDFAPAVKAAKWFQWLGKFGQVTDRVGDVNTALRLIRKADSIENLLVVLDRVNDGQQALSLLSKTKNTAVLLELLEKAGNAQRLSYLLGKVDNVKTLTALLDKVSNAEKLPYLLNKVQDTEALLALFDKVADSEKLLQMLDRTTDLNQLVTLLNKASDPEALFKLLYEISDAQKLSLLLNKVKDTKHLTSLLREFTNADRLLRCLDKVVDAAQLERVLAAAGRDTAKVERLLTSYGSGARVEALIALGADAHRLDRLATVLRASGPANALTGGLSNSTLANLAQFNILPELENAISLQNSGKVSGLDDWITFNANKDLVALEDALIELKEARRMSGEYAGETVHLGMEQHAPTYPGTTNPAPQFDLASSNAAGTMVRGTEITKITKLIKSAKDKELKVAVRHGADKAATRQSIGIPIAGTREVTIQMALEIGTTNGRTNVTRLADGTVQIVRPDTGDILRTTNIFDDFTNQISGILNIQHLDKINFLDRANNVLAIYEKTGANWVRIR</sequence>
<evidence type="ECO:0008006" key="5">
    <source>
        <dbReference type="Google" id="ProtNLM"/>
    </source>
</evidence>
<reference evidence="3 4" key="1">
    <citation type="submission" date="2007-01" db="EMBL/GenBank/DDBJ databases">
        <authorList>
            <person name="Haygood M."/>
            <person name="Podell S."/>
            <person name="Anderson C."/>
            <person name="Hopkinson B."/>
            <person name="Roe K."/>
            <person name="Barbeau K."/>
            <person name="Gaasterland T."/>
            <person name="Ferriera S."/>
            <person name="Johnson J."/>
            <person name="Kravitz S."/>
            <person name="Beeson K."/>
            <person name="Sutton G."/>
            <person name="Rogers Y.-H."/>
            <person name="Friedman R."/>
            <person name="Frazier M."/>
            <person name="Venter J.C."/>
        </authorList>
    </citation>
    <scope>NUCLEOTIDE SEQUENCE [LARGE SCALE GENOMIC DNA]</scope>
    <source>
        <strain evidence="3 4">ATCC 23134</strain>
    </source>
</reference>
<dbReference type="EMBL" id="AAWS01000013">
    <property type="protein sequence ID" value="EAY29018.1"/>
    <property type="molecule type" value="Genomic_DNA"/>
</dbReference>
<feature type="compositionally biased region" description="Polar residues" evidence="1">
    <location>
        <begin position="210"/>
        <end position="219"/>
    </location>
</feature>
<feature type="compositionally biased region" description="Polar residues" evidence="1">
    <location>
        <begin position="28"/>
        <end position="38"/>
    </location>
</feature>
<keyword evidence="2" id="KW-1133">Transmembrane helix</keyword>
<feature type="compositionally biased region" description="Basic residues" evidence="1">
    <location>
        <begin position="310"/>
        <end position="321"/>
    </location>
</feature>
<feature type="compositionally biased region" description="Basic and acidic residues" evidence="1">
    <location>
        <begin position="106"/>
        <end position="126"/>
    </location>
</feature>
<keyword evidence="2" id="KW-0812">Transmembrane</keyword>
<dbReference type="Proteomes" id="UP000004095">
    <property type="component" value="Unassembled WGS sequence"/>
</dbReference>
<gene>
    <name evidence="3" type="ORF">M23134_00172</name>
</gene>
<feature type="compositionally biased region" description="Basic residues" evidence="1">
    <location>
        <begin position="75"/>
        <end position="84"/>
    </location>
</feature>
<feature type="transmembrane region" description="Helical" evidence="2">
    <location>
        <begin position="868"/>
        <end position="901"/>
    </location>
</feature>
<dbReference type="eggNOG" id="COG2268">
    <property type="taxonomic scope" value="Bacteria"/>
</dbReference>
<feature type="region of interest" description="Disordered" evidence="1">
    <location>
        <begin position="158"/>
        <end position="354"/>
    </location>
</feature>
<evidence type="ECO:0000256" key="1">
    <source>
        <dbReference type="SAM" id="MobiDB-lite"/>
    </source>
</evidence>
<dbReference type="RefSeq" id="WP_002697240.1">
    <property type="nucleotide sequence ID" value="NZ_AAWS01000013.1"/>
</dbReference>
<keyword evidence="2" id="KW-0472">Membrane</keyword>
<feature type="transmembrane region" description="Helical" evidence="2">
    <location>
        <begin position="825"/>
        <end position="848"/>
    </location>
</feature>
<dbReference type="eggNOG" id="COG3177">
    <property type="taxonomic scope" value="Bacteria"/>
</dbReference>
<feature type="transmembrane region" description="Helical" evidence="2">
    <location>
        <begin position="907"/>
        <end position="929"/>
    </location>
</feature>
<feature type="compositionally biased region" description="Basic and acidic residues" evidence="1">
    <location>
        <begin position="189"/>
        <end position="206"/>
    </location>
</feature>
<protein>
    <recommendedName>
        <fullName evidence="5">DUF4157 domain-containing protein</fullName>
    </recommendedName>
</protein>
<proteinExistence type="predicted"/>
<feature type="region of interest" description="Disordered" evidence="1">
    <location>
        <begin position="1"/>
        <end position="126"/>
    </location>
</feature>
<evidence type="ECO:0000313" key="4">
    <source>
        <dbReference type="Proteomes" id="UP000004095"/>
    </source>
</evidence>
<feature type="compositionally biased region" description="Basic and acidic residues" evidence="1">
    <location>
        <begin position="227"/>
        <end position="256"/>
    </location>
</feature>
<feature type="compositionally biased region" description="Polar residues" evidence="1">
    <location>
        <begin position="276"/>
        <end position="293"/>
    </location>
</feature>
<keyword evidence="4" id="KW-1185">Reference proteome</keyword>
<feature type="compositionally biased region" description="Low complexity" evidence="1">
    <location>
        <begin position="58"/>
        <end position="74"/>
    </location>
</feature>
<comment type="caution">
    <text evidence="3">The sequence shown here is derived from an EMBL/GenBank/DDBJ whole genome shotgun (WGS) entry which is preliminary data.</text>
</comment>
<evidence type="ECO:0000256" key="2">
    <source>
        <dbReference type="SAM" id="Phobius"/>
    </source>
</evidence>
<accession>A1ZL52</accession>
<feature type="compositionally biased region" description="Polar residues" evidence="1">
    <location>
        <begin position="88"/>
        <end position="99"/>
    </location>
</feature>